<accession>A0A7T8KKB9</accession>
<keyword evidence="2" id="KW-1185">Reference proteome</keyword>
<dbReference type="OrthoDB" id="6251906at2759"/>
<sequence>MSALPFSQDKRKREIEGSPALVTPSVQYPIPDGGNWRATAAAGSGTLATWNGILAAETHLDRVGAAWRDVDPEVQYGRLKRDLIATYGLTKRQKVQKLLNMPPLGDELPLTRLFRMQALLPDKERKSELLYYLFIRMLPKSLVDKLQHADDLDVVGYATAADLIVRNSQSSPDDFSEFVQSPTT</sequence>
<dbReference type="EMBL" id="CP045891">
    <property type="protein sequence ID" value="QQP57308.1"/>
    <property type="molecule type" value="Genomic_DNA"/>
</dbReference>
<organism evidence="1 2">
    <name type="scientific">Caligus rogercresseyi</name>
    <name type="common">Sea louse</name>
    <dbReference type="NCBI Taxonomy" id="217165"/>
    <lineage>
        <taxon>Eukaryota</taxon>
        <taxon>Metazoa</taxon>
        <taxon>Ecdysozoa</taxon>
        <taxon>Arthropoda</taxon>
        <taxon>Crustacea</taxon>
        <taxon>Multicrustacea</taxon>
        <taxon>Hexanauplia</taxon>
        <taxon>Copepoda</taxon>
        <taxon>Siphonostomatoida</taxon>
        <taxon>Caligidae</taxon>
        <taxon>Caligus</taxon>
    </lineage>
</organism>
<proteinExistence type="predicted"/>
<reference evidence="2" key="1">
    <citation type="submission" date="2021-01" db="EMBL/GenBank/DDBJ databases">
        <title>Caligus Genome Assembly.</title>
        <authorList>
            <person name="Gallardo-Escarate C."/>
        </authorList>
    </citation>
    <scope>NUCLEOTIDE SEQUENCE [LARGE SCALE GENOMIC DNA]</scope>
</reference>
<gene>
    <name evidence="1" type="ORF">FKW44_002241</name>
</gene>
<name>A0A7T8KKB9_CALRO</name>
<evidence type="ECO:0000313" key="1">
    <source>
        <dbReference type="EMBL" id="QQP57308.1"/>
    </source>
</evidence>
<dbReference type="Proteomes" id="UP000595437">
    <property type="component" value="Chromosome 2"/>
</dbReference>
<evidence type="ECO:0000313" key="2">
    <source>
        <dbReference type="Proteomes" id="UP000595437"/>
    </source>
</evidence>
<dbReference type="AlphaFoldDB" id="A0A7T8KKB9"/>
<protein>
    <submittedName>
        <fullName evidence="1">Uncharacterized protein</fullName>
    </submittedName>
</protein>